<evidence type="ECO:0000313" key="3">
    <source>
        <dbReference type="Proteomes" id="UP000249557"/>
    </source>
</evidence>
<sequence length="302" mass="34241">MQATGYRKSEMSETGWVPAAAHAFNIARQPEYKTAPAPSEPEREPQHSMESAIDMPGTRGKTFDQIVLEQRSGNVLARTDLRSNVRDEEEEKEENKKQEQYRAIARFTQMNEFKFTTSNVIESLKSSIGIDNAWLKINESQPPITKNDMLRLDERGNIVSPQDDPDGKYIVTSLQQKQAYETRIGACTMFYAGEEVTMDQNGRLVLKRTLDDTTKLHGRIQDAELTIQKLERGEMTTDDLDPAMREDILARHKGEPTKLEQDMLQSAPASQNAGETVLDALTRPTPFQTQKQWTQQYTPAGM</sequence>
<proteinExistence type="predicted"/>
<feature type="region of interest" description="Disordered" evidence="1">
    <location>
        <begin position="283"/>
        <end position="302"/>
    </location>
</feature>
<protein>
    <submittedName>
        <fullName evidence="2">Uncharacterized protein</fullName>
    </submittedName>
</protein>
<comment type="caution">
    <text evidence="2">The sequence shown here is derived from an EMBL/GenBank/DDBJ whole genome shotgun (WGS) entry which is preliminary data.</text>
</comment>
<accession>A0A2W5A3K7</accession>
<feature type="compositionally biased region" description="Polar residues" evidence="1">
    <location>
        <begin position="285"/>
        <end position="302"/>
    </location>
</feature>
<evidence type="ECO:0000313" key="2">
    <source>
        <dbReference type="EMBL" id="PZO86999.1"/>
    </source>
</evidence>
<evidence type="ECO:0000256" key="1">
    <source>
        <dbReference type="SAM" id="MobiDB-lite"/>
    </source>
</evidence>
<organism evidence="2 3">
    <name type="scientific">Micavibrio aeruginosavorus</name>
    <dbReference type="NCBI Taxonomy" id="349221"/>
    <lineage>
        <taxon>Bacteria</taxon>
        <taxon>Pseudomonadati</taxon>
        <taxon>Bdellovibrionota</taxon>
        <taxon>Bdellovibrionia</taxon>
        <taxon>Bdellovibrionales</taxon>
        <taxon>Pseudobdellovibrionaceae</taxon>
        <taxon>Micavibrio</taxon>
    </lineage>
</organism>
<feature type="region of interest" description="Disordered" evidence="1">
    <location>
        <begin position="27"/>
        <end position="59"/>
    </location>
</feature>
<dbReference type="EMBL" id="QFNK01000079">
    <property type="protein sequence ID" value="PZO86999.1"/>
    <property type="molecule type" value="Genomic_DNA"/>
</dbReference>
<feature type="region of interest" description="Disordered" evidence="1">
    <location>
        <begin position="79"/>
        <end position="98"/>
    </location>
</feature>
<dbReference type="AlphaFoldDB" id="A0A2W5A3K7"/>
<reference evidence="2 3" key="1">
    <citation type="submission" date="2017-08" db="EMBL/GenBank/DDBJ databases">
        <title>Infants hospitalized years apart are colonized by the same room-sourced microbial strains.</title>
        <authorList>
            <person name="Brooks B."/>
            <person name="Olm M.R."/>
            <person name="Firek B.A."/>
            <person name="Baker R."/>
            <person name="Thomas B.C."/>
            <person name="Morowitz M.J."/>
            <person name="Banfield J.F."/>
        </authorList>
    </citation>
    <scope>NUCLEOTIDE SEQUENCE [LARGE SCALE GENOMIC DNA]</scope>
    <source>
        <strain evidence="2">S2_018_000_R2_104</strain>
    </source>
</reference>
<name>A0A2W5A3K7_9BACT</name>
<dbReference type="Proteomes" id="UP000249557">
    <property type="component" value="Unassembled WGS sequence"/>
</dbReference>
<gene>
    <name evidence="2" type="ORF">DI626_05020</name>
</gene>